<feature type="region of interest" description="Disordered" evidence="1">
    <location>
        <begin position="48"/>
        <end position="90"/>
    </location>
</feature>
<protein>
    <submittedName>
        <fullName evidence="2">Uncharacterized protein</fullName>
    </submittedName>
</protein>
<name>A0A0A9BLC3_ARUDO</name>
<reference evidence="2" key="1">
    <citation type="submission" date="2014-09" db="EMBL/GenBank/DDBJ databases">
        <authorList>
            <person name="Magalhaes I.L.F."/>
            <person name="Oliveira U."/>
            <person name="Santos F.R."/>
            <person name="Vidigal T.H.D.A."/>
            <person name="Brescovit A.D."/>
            <person name="Santos A.J."/>
        </authorList>
    </citation>
    <scope>NUCLEOTIDE SEQUENCE</scope>
    <source>
        <tissue evidence="2">Shoot tissue taken approximately 20 cm above the soil surface</tissue>
    </source>
</reference>
<proteinExistence type="predicted"/>
<reference evidence="2" key="2">
    <citation type="journal article" date="2015" name="Data Brief">
        <title>Shoot transcriptome of the giant reed, Arundo donax.</title>
        <authorList>
            <person name="Barrero R.A."/>
            <person name="Guerrero F.D."/>
            <person name="Moolhuijzen P."/>
            <person name="Goolsby J.A."/>
            <person name="Tidwell J."/>
            <person name="Bellgard S.E."/>
            <person name="Bellgard M.I."/>
        </authorList>
    </citation>
    <scope>NUCLEOTIDE SEQUENCE</scope>
    <source>
        <tissue evidence="2">Shoot tissue taken approximately 20 cm above the soil surface</tissue>
    </source>
</reference>
<dbReference type="AlphaFoldDB" id="A0A0A9BLC3"/>
<organism evidence="2">
    <name type="scientific">Arundo donax</name>
    <name type="common">Giant reed</name>
    <name type="synonym">Donax arundinaceus</name>
    <dbReference type="NCBI Taxonomy" id="35708"/>
    <lineage>
        <taxon>Eukaryota</taxon>
        <taxon>Viridiplantae</taxon>
        <taxon>Streptophyta</taxon>
        <taxon>Embryophyta</taxon>
        <taxon>Tracheophyta</taxon>
        <taxon>Spermatophyta</taxon>
        <taxon>Magnoliopsida</taxon>
        <taxon>Liliopsida</taxon>
        <taxon>Poales</taxon>
        <taxon>Poaceae</taxon>
        <taxon>PACMAD clade</taxon>
        <taxon>Arundinoideae</taxon>
        <taxon>Arundineae</taxon>
        <taxon>Arundo</taxon>
    </lineage>
</organism>
<dbReference type="EMBL" id="GBRH01233121">
    <property type="protein sequence ID" value="JAD64774.1"/>
    <property type="molecule type" value="Transcribed_RNA"/>
</dbReference>
<accession>A0A0A9BLC3</accession>
<evidence type="ECO:0000313" key="2">
    <source>
        <dbReference type="EMBL" id="JAD64774.1"/>
    </source>
</evidence>
<feature type="compositionally biased region" description="Basic and acidic residues" evidence="1">
    <location>
        <begin position="76"/>
        <end position="90"/>
    </location>
</feature>
<evidence type="ECO:0000256" key="1">
    <source>
        <dbReference type="SAM" id="MobiDB-lite"/>
    </source>
</evidence>
<sequence>MAPPLPTIAAARERRRTGARGGTAAAQFGFLAGHPFFPIRVTLCSVEDSSPGGYEEGAEGHGLIGEKTQEQDLGEDEKPVCEPTKSEDED</sequence>